<dbReference type="Proteomes" id="UP001196413">
    <property type="component" value="Unassembled WGS sequence"/>
</dbReference>
<keyword evidence="1" id="KW-0862">Zinc</keyword>
<evidence type="ECO:0000313" key="4">
    <source>
        <dbReference type="Proteomes" id="UP001196413"/>
    </source>
</evidence>
<organism evidence="3 4">
    <name type="scientific">Parelaphostrongylus tenuis</name>
    <name type="common">Meningeal worm</name>
    <dbReference type="NCBI Taxonomy" id="148309"/>
    <lineage>
        <taxon>Eukaryota</taxon>
        <taxon>Metazoa</taxon>
        <taxon>Ecdysozoa</taxon>
        <taxon>Nematoda</taxon>
        <taxon>Chromadorea</taxon>
        <taxon>Rhabditida</taxon>
        <taxon>Rhabditina</taxon>
        <taxon>Rhabditomorpha</taxon>
        <taxon>Strongyloidea</taxon>
        <taxon>Metastrongylidae</taxon>
        <taxon>Parelaphostrongylus</taxon>
    </lineage>
</organism>
<dbReference type="GO" id="GO:0008270">
    <property type="term" value="F:zinc ion binding"/>
    <property type="evidence" value="ECO:0007669"/>
    <property type="project" value="UniProtKB-KW"/>
</dbReference>
<evidence type="ECO:0000259" key="2">
    <source>
        <dbReference type="PROSITE" id="PS50157"/>
    </source>
</evidence>
<dbReference type="EMBL" id="JAHQIW010004747">
    <property type="protein sequence ID" value="KAJ1363514.1"/>
    <property type="molecule type" value="Genomic_DNA"/>
</dbReference>
<accession>A0AAD5NA24</accession>
<keyword evidence="1" id="KW-0863">Zinc-finger</keyword>
<evidence type="ECO:0000313" key="3">
    <source>
        <dbReference type="EMBL" id="KAJ1363514.1"/>
    </source>
</evidence>
<sequence>MDLLEDSASDSLAQSDHEHDMGEFEVIYSDNNGSFVSRQVLEQFKGRNRQFGNAVCPECNQSFVNAGRLERHLAVHQKFGAYLCPLCGKNV</sequence>
<dbReference type="PROSITE" id="PS00028">
    <property type="entry name" value="ZINC_FINGER_C2H2_1"/>
    <property type="match status" value="1"/>
</dbReference>
<dbReference type="SMART" id="SM00355">
    <property type="entry name" value="ZnF_C2H2"/>
    <property type="match status" value="1"/>
</dbReference>
<gene>
    <name evidence="3" type="ORF">KIN20_023399</name>
</gene>
<protein>
    <recommendedName>
        <fullName evidence="2">C2H2-type domain-containing protein</fullName>
    </recommendedName>
</protein>
<keyword evidence="4" id="KW-1185">Reference proteome</keyword>
<dbReference type="Gene3D" id="3.30.160.60">
    <property type="entry name" value="Classic Zinc Finger"/>
    <property type="match status" value="1"/>
</dbReference>
<name>A0AAD5NA24_PARTN</name>
<dbReference type="SUPFAM" id="SSF57667">
    <property type="entry name" value="beta-beta-alpha zinc fingers"/>
    <property type="match status" value="1"/>
</dbReference>
<reference evidence="3" key="1">
    <citation type="submission" date="2021-06" db="EMBL/GenBank/DDBJ databases">
        <title>Parelaphostrongylus tenuis whole genome reference sequence.</title>
        <authorList>
            <person name="Garwood T.J."/>
            <person name="Larsen P.A."/>
            <person name="Fountain-Jones N.M."/>
            <person name="Garbe J.R."/>
            <person name="Macchietto M.G."/>
            <person name="Kania S.A."/>
            <person name="Gerhold R.W."/>
            <person name="Richards J.E."/>
            <person name="Wolf T.M."/>
        </authorList>
    </citation>
    <scope>NUCLEOTIDE SEQUENCE</scope>
    <source>
        <strain evidence="3">MNPRO001-30</strain>
        <tissue evidence="3">Meninges</tissue>
    </source>
</reference>
<dbReference type="InterPro" id="IPR013087">
    <property type="entry name" value="Znf_C2H2_type"/>
</dbReference>
<keyword evidence="1" id="KW-0479">Metal-binding</keyword>
<comment type="caution">
    <text evidence="3">The sequence shown here is derived from an EMBL/GenBank/DDBJ whole genome shotgun (WGS) entry which is preliminary data.</text>
</comment>
<feature type="domain" description="C2H2-type" evidence="2">
    <location>
        <begin position="54"/>
        <end position="76"/>
    </location>
</feature>
<evidence type="ECO:0000256" key="1">
    <source>
        <dbReference type="PROSITE-ProRule" id="PRU00042"/>
    </source>
</evidence>
<dbReference type="InterPro" id="IPR036236">
    <property type="entry name" value="Znf_C2H2_sf"/>
</dbReference>
<dbReference type="Pfam" id="PF00096">
    <property type="entry name" value="zf-C2H2"/>
    <property type="match status" value="1"/>
</dbReference>
<dbReference type="AlphaFoldDB" id="A0AAD5NA24"/>
<dbReference type="PROSITE" id="PS50157">
    <property type="entry name" value="ZINC_FINGER_C2H2_2"/>
    <property type="match status" value="1"/>
</dbReference>
<proteinExistence type="predicted"/>